<keyword evidence="2" id="KW-1185">Reference proteome</keyword>
<evidence type="ECO:0000313" key="1">
    <source>
        <dbReference type="EMBL" id="QEE30588.1"/>
    </source>
</evidence>
<dbReference type="EMBL" id="CP042806">
    <property type="protein sequence ID" value="QEE30588.1"/>
    <property type="molecule type" value="Genomic_DNA"/>
</dbReference>
<gene>
    <name evidence="1" type="ORF">FTW19_22915</name>
</gene>
<protein>
    <submittedName>
        <fullName evidence="1">DinB family protein</fullName>
    </submittedName>
</protein>
<evidence type="ECO:0000313" key="2">
    <source>
        <dbReference type="Proteomes" id="UP000321820"/>
    </source>
</evidence>
<dbReference type="RefSeq" id="WP_147649900.1">
    <property type="nucleotide sequence ID" value="NZ_CP042806.1"/>
</dbReference>
<dbReference type="Proteomes" id="UP000321820">
    <property type="component" value="Chromosome"/>
</dbReference>
<accession>A0A5B9EEL5</accession>
<dbReference type="Pfam" id="PF07606">
    <property type="entry name" value="DUF1569"/>
    <property type="match status" value="1"/>
</dbReference>
<dbReference type="Gene3D" id="1.20.120.450">
    <property type="entry name" value="dinb family like domain"/>
    <property type="match status" value="1"/>
</dbReference>
<dbReference type="OrthoDB" id="2599194at2"/>
<dbReference type="InterPro" id="IPR034660">
    <property type="entry name" value="DinB/YfiT-like"/>
</dbReference>
<dbReference type="KEGG" id="talb:FTW19_22915"/>
<proteinExistence type="predicted"/>
<organism evidence="1 2">
    <name type="scientific">Terriglobus albidus</name>
    <dbReference type="NCBI Taxonomy" id="1592106"/>
    <lineage>
        <taxon>Bacteria</taxon>
        <taxon>Pseudomonadati</taxon>
        <taxon>Acidobacteriota</taxon>
        <taxon>Terriglobia</taxon>
        <taxon>Terriglobales</taxon>
        <taxon>Acidobacteriaceae</taxon>
        <taxon>Terriglobus</taxon>
    </lineage>
</organism>
<dbReference type="InterPro" id="IPR011463">
    <property type="entry name" value="DUF1569"/>
</dbReference>
<dbReference type="AlphaFoldDB" id="A0A5B9EEL5"/>
<name>A0A5B9EEL5_9BACT</name>
<reference evidence="1 2" key="1">
    <citation type="submission" date="2019-08" db="EMBL/GenBank/DDBJ databases">
        <title>Complete genome sequence of Terriglobus albidus strain ORNL.</title>
        <authorList>
            <person name="Podar M."/>
        </authorList>
    </citation>
    <scope>NUCLEOTIDE SEQUENCE [LARGE SCALE GENOMIC DNA]</scope>
    <source>
        <strain evidence="1 2">ORNL</strain>
    </source>
</reference>
<sequence>MKNLFEPSSVMEIKQRIESLEPSSERQWGVMTPAQMLAHCSGWFEQATGLNNPPRSFIGRIVGKMAKKSVLSDAPIRRNMPTEKSLMMRGDKDFGAEQRRLLGWVDRFSAGGPAGCTKHPHCFFGPMTPAEWAAMGYKHLDHHLNQFGV</sequence>